<sequence length="245" mass="26764">MTSSGMQKGIKLRKIHAGRCRKMAIGENPILPLCCRQCFAEPQLCWFTELMCRDPCTFTETPDMAKDKNRSLQDFMSNARKECLFNTVCLVEQLSAHCSCNPIECDGTYKPVCGKDGHTYINDCVRRKTECLSKSLIPIKHPGPCDLSIPSPCLDKVCDHGAVCVVKNNEPVCECPEACPQTPDPVCGSDGHSYGSPCEMRAMGCALQRTIHIQHKGPCGSGSVESQVRGAGADKEARLLSGHRA</sequence>
<evidence type="ECO:0000313" key="2">
    <source>
        <dbReference type="Proteomes" id="UP000793456"/>
    </source>
</evidence>
<proteinExistence type="predicted"/>
<reference evidence="1" key="1">
    <citation type="submission" date="2018-11" db="EMBL/GenBank/DDBJ databases">
        <title>The sequence and de novo assembly of Larimichthys crocea genome using PacBio and Hi-C technologies.</title>
        <authorList>
            <person name="Xu P."/>
            <person name="Chen B."/>
            <person name="Zhou Z."/>
            <person name="Ke Q."/>
            <person name="Wu Y."/>
            <person name="Bai H."/>
            <person name="Pu F."/>
        </authorList>
    </citation>
    <scope>NUCLEOTIDE SEQUENCE</scope>
    <source>
        <tissue evidence="1">Muscle</tissue>
    </source>
</reference>
<organism evidence="1 2">
    <name type="scientific">Larimichthys crocea</name>
    <name type="common">Large yellow croaker</name>
    <name type="synonym">Pseudosciaena crocea</name>
    <dbReference type="NCBI Taxonomy" id="215358"/>
    <lineage>
        <taxon>Eukaryota</taxon>
        <taxon>Metazoa</taxon>
        <taxon>Chordata</taxon>
        <taxon>Craniata</taxon>
        <taxon>Vertebrata</taxon>
        <taxon>Euteleostomi</taxon>
        <taxon>Actinopterygii</taxon>
        <taxon>Neopterygii</taxon>
        <taxon>Teleostei</taxon>
        <taxon>Neoteleostei</taxon>
        <taxon>Acanthomorphata</taxon>
        <taxon>Eupercaria</taxon>
        <taxon>Sciaenidae</taxon>
        <taxon>Larimichthys</taxon>
    </lineage>
</organism>
<name>A0ACD3R9M6_LARCR</name>
<gene>
    <name evidence="1" type="ORF">E3U43_013310</name>
</gene>
<evidence type="ECO:0000313" key="1">
    <source>
        <dbReference type="EMBL" id="TMS16017.1"/>
    </source>
</evidence>
<comment type="caution">
    <text evidence="1">The sequence shown here is derived from an EMBL/GenBank/DDBJ whole genome shotgun (WGS) entry which is preliminary data.</text>
</comment>
<dbReference type="EMBL" id="CM011681">
    <property type="protein sequence ID" value="TMS16017.1"/>
    <property type="molecule type" value="Genomic_DNA"/>
</dbReference>
<keyword evidence="2" id="KW-1185">Reference proteome</keyword>
<protein>
    <submittedName>
        <fullName evidence="1">Uncharacterized protein</fullName>
    </submittedName>
</protein>
<accession>A0ACD3R9M6</accession>
<dbReference type="Proteomes" id="UP000793456">
    <property type="component" value="Chromosome VIII"/>
</dbReference>